<name>A0A2G5UQD9_9PELO</name>
<organism evidence="3 4">
    <name type="scientific">Caenorhabditis nigoni</name>
    <dbReference type="NCBI Taxonomy" id="1611254"/>
    <lineage>
        <taxon>Eukaryota</taxon>
        <taxon>Metazoa</taxon>
        <taxon>Ecdysozoa</taxon>
        <taxon>Nematoda</taxon>
        <taxon>Chromadorea</taxon>
        <taxon>Rhabditida</taxon>
        <taxon>Rhabditina</taxon>
        <taxon>Rhabditomorpha</taxon>
        <taxon>Rhabditoidea</taxon>
        <taxon>Rhabditidae</taxon>
        <taxon>Peloderinae</taxon>
        <taxon>Caenorhabditis</taxon>
    </lineage>
</organism>
<feature type="region of interest" description="Disordered" evidence="1">
    <location>
        <begin position="44"/>
        <end position="94"/>
    </location>
</feature>
<comment type="caution">
    <text evidence="3">The sequence shown here is derived from an EMBL/GenBank/DDBJ whole genome shotgun (WGS) entry which is preliminary data.</text>
</comment>
<protein>
    <submittedName>
        <fullName evidence="3">Uncharacterized protein</fullName>
    </submittedName>
</protein>
<evidence type="ECO:0000313" key="4">
    <source>
        <dbReference type="Proteomes" id="UP000230233"/>
    </source>
</evidence>
<feature type="transmembrane region" description="Helical" evidence="2">
    <location>
        <begin position="176"/>
        <end position="196"/>
    </location>
</feature>
<dbReference type="EMBL" id="PDUG01000003">
    <property type="protein sequence ID" value="PIC41581.1"/>
    <property type="molecule type" value="Genomic_DNA"/>
</dbReference>
<evidence type="ECO:0000313" key="3">
    <source>
        <dbReference type="EMBL" id="PIC41581.1"/>
    </source>
</evidence>
<dbReference type="AlphaFoldDB" id="A0A2G5UQD9"/>
<evidence type="ECO:0000256" key="2">
    <source>
        <dbReference type="SAM" id="Phobius"/>
    </source>
</evidence>
<keyword evidence="2" id="KW-1133">Transmembrane helix</keyword>
<keyword evidence="2" id="KW-0812">Transmembrane</keyword>
<keyword evidence="2" id="KW-0472">Membrane</keyword>
<keyword evidence="4" id="KW-1185">Reference proteome</keyword>
<sequence>MRKLRKCANTNYASMTLEMRKLPNLANTKLASTRVMCKLHRNRANSTRNASATHLKVRRTKHQECVNDTRNAPAPKMRQHQGYASSESAPTLSVHQNTRNASMRLEMRQHRKSVNTTNAQAPKTNTNYASMPLAGYTKIARTTLQMRQHLKCVNTEIAQRTQEMRQCHNKCAIAKLCWRIFCAGAFMVHCIVTTSYGV</sequence>
<evidence type="ECO:0000256" key="1">
    <source>
        <dbReference type="SAM" id="MobiDB-lite"/>
    </source>
</evidence>
<gene>
    <name evidence="3" type="primary">Cnig_chr_III.g8950</name>
    <name evidence="3" type="ORF">B9Z55_008950</name>
</gene>
<dbReference type="Proteomes" id="UP000230233">
    <property type="component" value="Chromosome III"/>
</dbReference>
<feature type="compositionally biased region" description="Polar residues" evidence="1">
    <location>
        <begin position="82"/>
        <end position="94"/>
    </location>
</feature>
<accession>A0A2G5UQD9</accession>
<reference evidence="4" key="1">
    <citation type="submission" date="2017-10" db="EMBL/GenBank/DDBJ databases">
        <title>Rapid genome shrinkage in a self-fertile nematode reveals novel sperm competition proteins.</title>
        <authorList>
            <person name="Yin D."/>
            <person name="Schwarz E.M."/>
            <person name="Thomas C.G."/>
            <person name="Felde R.L."/>
            <person name="Korf I.F."/>
            <person name="Cutter A.D."/>
            <person name="Schartner C.M."/>
            <person name="Ralston E.J."/>
            <person name="Meyer B.J."/>
            <person name="Haag E.S."/>
        </authorList>
    </citation>
    <scope>NUCLEOTIDE SEQUENCE [LARGE SCALE GENOMIC DNA]</scope>
    <source>
        <strain evidence="4">JU1422</strain>
    </source>
</reference>
<proteinExistence type="predicted"/>